<feature type="transmembrane region" description="Helical" evidence="1">
    <location>
        <begin position="1219"/>
        <end position="1238"/>
    </location>
</feature>
<dbReference type="OrthoDB" id="9762238at2"/>
<dbReference type="NCBIfam" id="TIGR02099">
    <property type="entry name" value="YhdP family protein"/>
    <property type="match status" value="1"/>
</dbReference>
<gene>
    <name evidence="3" type="ORF">D3880_18595</name>
</gene>
<keyword evidence="1" id="KW-0472">Membrane</keyword>
<dbReference type="Pfam" id="PF13116">
    <property type="entry name" value="YhdP"/>
    <property type="match status" value="1"/>
</dbReference>
<reference evidence="4" key="1">
    <citation type="submission" date="2018-09" db="EMBL/GenBank/DDBJ databases">
        <authorList>
            <person name="Zhu H."/>
        </authorList>
    </citation>
    <scope>NUCLEOTIDE SEQUENCE [LARGE SCALE GENOMIC DNA]</scope>
    <source>
        <strain evidence="4">K2W31S-8</strain>
    </source>
</reference>
<dbReference type="PANTHER" id="PTHR38690">
    <property type="entry name" value="PROTEASE-RELATED"/>
    <property type="match status" value="1"/>
</dbReference>
<evidence type="ECO:0000259" key="2">
    <source>
        <dbReference type="Pfam" id="PF13116"/>
    </source>
</evidence>
<protein>
    <submittedName>
        <fullName evidence="3">TIGR02099 family protein</fullName>
    </submittedName>
</protein>
<dbReference type="InterPro" id="IPR025263">
    <property type="entry name" value="YhdP_central"/>
</dbReference>
<dbReference type="AlphaFoldDB" id="A0A385Z6V1"/>
<accession>A0A385Z6V1</accession>
<keyword evidence="1" id="KW-0812">Transmembrane</keyword>
<dbReference type="PANTHER" id="PTHR38690:SF1">
    <property type="entry name" value="PROTEASE"/>
    <property type="match status" value="1"/>
</dbReference>
<feature type="domain" description="YhdP central" evidence="2">
    <location>
        <begin position="11"/>
        <end position="1265"/>
    </location>
</feature>
<evidence type="ECO:0000313" key="4">
    <source>
        <dbReference type="Proteomes" id="UP000265560"/>
    </source>
</evidence>
<dbReference type="EMBL" id="CP032419">
    <property type="protein sequence ID" value="AYC34250.1"/>
    <property type="molecule type" value="Genomic_DNA"/>
</dbReference>
<dbReference type="Proteomes" id="UP000265560">
    <property type="component" value="Chromosome"/>
</dbReference>
<keyword evidence="4" id="KW-1185">Reference proteome</keyword>
<keyword evidence="1" id="KW-1133">Transmembrane helix</keyword>
<evidence type="ECO:0000256" key="1">
    <source>
        <dbReference type="SAM" id="Phobius"/>
    </source>
</evidence>
<sequence>MARLAGWLGAALRWGLGLCALLLVLAALYVSLGRELMPWVADYRAEVESKAQQALGLPLTIGSLEGRWHDFAPVLYAHDVQIGEGDSLVRLDQVRVVPDVLASLLEREPRLSALEVEGLQLSLRQHDDGSWALEGLPARQPGSAPLDLGQVLGQLKKIARLSLHDSQFTLEPLDAAPVSFTYVNLSLRSGLRQRLDGRLTLPDGQPLALNLRARLNAKAWRQSSAELYVSLPQSDWARWLPESLMRGWRLKHLQAGGELWLSAAGGQLQRGVLRLHAPELTGAYAERKPVTVQDLALNAYFTRDQQGFQLLFDSLAMSLGENRWGEAQLGLTQRAARGEEGEHWQLSADRLELGPLLPLVQALAPLPESAAAYLAGLQPQGTLRNLQLDYRPQAELAQRLQFASNLDHLGIEAYKEIPAAKNVSGSLAGDLGQGELRLATDNFSLHLHHLFPQSWQYRQANAQLFWRLDDQAFTLRSPYLQLLGEEGKLAGDMLIRLMRDPAAEDYMDLRVGMRDGDARYTEKYLPTLSPGFSPQLADWLKSAIRAGVVDQGYFQYQGSLNKGAEDTARSISLFFKTHDAELAFQPGWPRLRQARGEVFIEDAGVRVQLAEGRLLDSRVHDVAVAVPHVESGQVPHLLLNGELESSVQDGLKILQEAPIGTAAIFAGWQGEGPLTGKLKLDIPLYKGQAPDVGVDFATQGARLKLASPALELSQLQGAFNFNSASGLSAPDIRAQVFGRPVRAKAVVAGGRGRNLTRIEATGQVALQSLTDWLAVSQPLPLSGSLPYRLELTLSGADSQLRIGSTLKGLAIDLPPPFGKAAEQERTAQWRMTLQGAERRYWLDYADLASLAVAAPVGELSAGRGELLLGGGSASLPATQGLRVKGRLSELDWGAWQVLAKRYASGQSDAAKQLLSSADLQIDKFQGFGSSLDGLKVQLARGNASWAVNLASSQVTGRLVLPDSGVAPIAVNLERLRLPAAEPKAQVEKDAPDPLAAVDPRQIPALDIQIAQVLQGDSPLGAWALKARPTPKGVAFNELNLNLKGLQVSGSAGWEGEPGATSSWYKGRVKGGNLADVLQAWNFAPNVTSQSFRLDADGRWPGSPAWISLKRFSGSLDPNLRKGQFVEVEGGAQALRVFGLLNFNSIGRRLRLDFSDILGKGLSYDRVEGLLVGSEGVYVTREPVKLTGPSSNLELDGTLDMANDRVNAKLLVTLPLTNNLPLAALIVGAPAIGGALFVVDKLLGNRVARFASVQYGVTGSWQNPKISFQKPFEKPR</sequence>
<dbReference type="KEGG" id="pcav:D3880_18595"/>
<evidence type="ECO:0000313" key="3">
    <source>
        <dbReference type="EMBL" id="AYC34250.1"/>
    </source>
</evidence>
<name>A0A385Z6V1_9PSED</name>
<proteinExistence type="predicted"/>
<organism evidence="3 4">
    <name type="scientific">Pseudomonas cavernae</name>
    <dbReference type="NCBI Taxonomy" id="2320867"/>
    <lineage>
        <taxon>Bacteria</taxon>
        <taxon>Pseudomonadati</taxon>
        <taxon>Pseudomonadota</taxon>
        <taxon>Gammaproteobacteria</taxon>
        <taxon>Pseudomonadales</taxon>
        <taxon>Pseudomonadaceae</taxon>
        <taxon>Pseudomonas</taxon>
    </lineage>
</organism>
<dbReference type="RefSeq" id="WP_119894903.1">
    <property type="nucleotide sequence ID" value="NZ_CP032419.1"/>
</dbReference>
<dbReference type="InterPro" id="IPR011836">
    <property type="entry name" value="YhdP"/>
</dbReference>